<evidence type="ECO:0000256" key="1">
    <source>
        <dbReference type="ARBA" id="ARBA00006815"/>
    </source>
</evidence>
<reference evidence="8" key="1">
    <citation type="submission" date="2013-02" db="EMBL/GenBank/DDBJ databases">
        <authorList>
            <person name="Hughes D."/>
        </authorList>
    </citation>
    <scope>NUCLEOTIDE SEQUENCE</scope>
    <source>
        <strain>Durham</strain>
        <strain evidence="8">NC isolate 2 -- Noor lab</strain>
    </source>
</reference>
<organism evidence="7 8">
    <name type="scientific">Megaselia scalaris</name>
    <name type="common">Humpbacked fly</name>
    <name type="synonym">Phora scalaris</name>
    <dbReference type="NCBI Taxonomy" id="36166"/>
    <lineage>
        <taxon>Eukaryota</taxon>
        <taxon>Metazoa</taxon>
        <taxon>Ecdysozoa</taxon>
        <taxon>Arthropoda</taxon>
        <taxon>Hexapoda</taxon>
        <taxon>Insecta</taxon>
        <taxon>Pterygota</taxon>
        <taxon>Neoptera</taxon>
        <taxon>Endopterygota</taxon>
        <taxon>Diptera</taxon>
        <taxon>Brachycera</taxon>
        <taxon>Muscomorpha</taxon>
        <taxon>Platypezoidea</taxon>
        <taxon>Phoridae</taxon>
        <taxon>Megaseliini</taxon>
        <taxon>Megaselia</taxon>
    </lineage>
</organism>
<keyword evidence="3" id="KW-0687">Ribonucleoprotein</keyword>
<dbReference type="InterPro" id="IPR036227">
    <property type="entry name" value="Ribosomal_uL15/eL18_sf"/>
</dbReference>
<dbReference type="Proteomes" id="UP000015102">
    <property type="component" value="Unassembled WGS sequence"/>
</dbReference>
<dbReference type="InterPro" id="IPR021131">
    <property type="entry name" value="Ribosomal_uL15/eL18"/>
</dbReference>
<evidence type="ECO:0000256" key="3">
    <source>
        <dbReference type="ARBA" id="ARBA00023274"/>
    </source>
</evidence>
<evidence type="ECO:0000313" key="7">
    <source>
        <dbReference type="EnsemblMetazoa" id="MESCA012534-PA"/>
    </source>
</evidence>
<dbReference type="EnsemblMetazoa" id="MESCA012534-RA">
    <property type="protein sequence ID" value="MESCA012534-PA"/>
    <property type="gene ID" value="MESCA012534"/>
</dbReference>
<proteinExistence type="inferred from homology"/>
<dbReference type="GO" id="GO:0006412">
    <property type="term" value="P:translation"/>
    <property type="evidence" value="ECO:0007669"/>
    <property type="project" value="InterPro"/>
</dbReference>
<dbReference type="AlphaFoldDB" id="T1H752"/>
<evidence type="ECO:0000256" key="4">
    <source>
        <dbReference type="ARBA" id="ARBA00035218"/>
    </source>
</evidence>
<reference evidence="7" key="2">
    <citation type="submission" date="2015-06" db="UniProtKB">
        <authorList>
            <consortium name="EnsemblMetazoa"/>
        </authorList>
    </citation>
    <scope>IDENTIFICATION</scope>
</reference>
<accession>T1H752</accession>
<evidence type="ECO:0000256" key="5">
    <source>
        <dbReference type="ARBA" id="ARBA00035323"/>
    </source>
</evidence>
<sequence>GIDMWHKYDRKFRRTEPNFQYVYMRLYRFLQDRTNKNINRIVLKRLFMRKTNRPPMYLRVARFLKEVKRVTVLVVRTVTGDIRLLQVPKMTLCALHVTDRVRQHMIKAGGKVLPPSKKTLLIQGKRNASVAHKHFGKVPGVPHSNTRTNVCSKGRKIERASG</sequence>
<keyword evidence="8" id="KW-1185">Reference proteome</keyword>
<comment type="similarity">
    <text evidence="1">Belongs to the eukaryotic ribosomal protein eL18 family.</text>
</comment>
<dbReference type="GO" id="GO:0022625">
    <property type="term" value="C:cytosolic large ribosomal subunit"/>
    <property type="evidence" value="ECO:0007669"/>
    <property type="project" value="TreeGrafter"/>
</dbReference>
<feature type="domain" description="Large ribosomal subunit protein uL15/eL18" evidence="6">
    <location>
        <begin position="1"/>
        <end position="162"/>
    </location>
</feature>
<dbReference type="HOGENOM" id="CLU_080024_0_0_1"/>
<evidence type="ECO:0000313" key="8">
    <source>
        <dbReference type="Proteomes" id="UP000015102"/>
    </source>
</evidence>
<dbReference type="GO" id="GO:0003735">
    <property type="term" value="F:structural constituent of ribosome"/>
    <property type="evidence" value="ECO:0007669"/>
    <property type="project" value="InterPro"/>
</dbReference>
<dbReference type="OMA" id="IDICHKN"/>
<dbReference type="InterPro" id="IPR000039">
    <property type="entry name" value="Ribosomal_eL18"/>
</dbReference>
<evidence type="ECO:0000259" key="6">
    <source>
        <dbReference type="Pfam" id="PF17135"/>
    </source>
</evidence>
<keyword evidence="2" id="KW-0689">Ribosomal protein</keyword>
<dbReference type="STRING" id="36166.T1H752"/>
<name>T1H752_MEGSC</name>
<dbReference type="Gene3D" id="3.100.10.10">
    <property type="match status" value="1"/>
</dbReference>
<dbReference type="SUPFAM" id="SSF52080">
    <property type="entry name" value="Ribosomal proteins L15p and L18e"/>
    <property type="match status" value="1"/>
</dbReference>
<protein>
    <recommendedName>
        <fullName evidence="4">Large ribosomal subunit protein eL18</fullName>
    </recommendedName>
    <alternativeName>
        <fullName evidence="5">60S ribosomal protein L18</fullName>
    </alternativeName>
</protein>
<dbReference type="PANTHER" id="PTHR10934:SF2">
    <property type="entry name" value="LARGE RIBOSOMAL SUBUNIT PROTEIN EL18"/>
    <property type="match status" value="1"/>
</dbReference>
<dbReference type="PANTHER" id="PTHR10934">
    <property type="entry name" value="60S RIBOSOMAL PROTEIN L18"/>
    <property type="match status" value="1"/>
</dbReference>
<evidence type="ECO:0000256" key="2">
    <source>
        <dbReference type="ARBA" id="ARBA00022980"/>
    </source>
</evidence>
<dbReference type="GO" id="GO:0003723">
    <property type="term" value="F:RNA binding"/>
    <property type="evidence" value="ECO:0007669"/>
    <property type="project" value="TreeGrafter"/>
</dbReference>
<dbReference type="Pfam" id="PF17135">
    <property type="entry name" value="Ribosomal_L18"/>
    <property type="match status" value="1"/>
</dbReference>